<proteinExistence type="predicted"/>
<name>A0A2N5ZMX4_MUIH1</name>
<dbReference type="PANTHER" id="PTHR32432">
    <property type="entry name" value="CELL DIVISION PROTEIN FTSA-RELATED"/>
    <property type="match status" value="1"/>
</dbReference>
<organism evidence="1 2">
    <name type="scientific">Muiribacterium halophilum</name>
    <dbReference type="NCBI Taxonomy" id="2053465"/>
    <lineage>
        <taxon>Bacteria</taxon>
        <taxon>Candidatus Muiribacteriota</taxon>
        <taxon>Candidatus Muiribacteriia</taxon>
        <taxon>Candidatus Muiribacteriales</taxon>
        <taxon>Candidatus Muiribacteriaceae</taxon>
        <taxon>Candidatus Muiribacterium</taxon>
    </lineage>
</organism>
<evidence type="ECO:0008006" key="3">
    <source>
        <dbReference type="Google" id="ProtNLM"/>
    </source>
</evidence>
<dbReference type="Gene3D" id="3.30.1490.300">
    <property type="match status" value="1"/>
</dbReference>
<comment type="caution">
    <text evidence="1">The sequence shown here is derived from an EMBL/GenBank/DDBJ whole genome shotgun (WGS) entry which is preliminary data.</text>
</comment>
<evidence type="ECO:0000313" key="1">
    <source>
        <dbReference type="EMBL" id="PLX19943.1"/>
    </source>
</evidence>
<dbReference type="InterPro" id="IPR043129">
    <property type="entry name" value="ATPase_NBD"/>
</dbReference>
<dbReference type="AlphaFoldDB" id="A0A2N5ZMX4"/>
<evidence type="ECO:0000313" key="2">
    <source>
        <dbReference type="Proteomes" id="UP000234857"/>
    </source>
</evidence>
<dbReference type="InterPro" id="IPR005883">
    <property type="entry name" value="PilM"/>
</dbReference>
<protein>
    <recommendedName>
        <fullName evidence="3">SHS2 domain-containing protein</fullName>
    </recommendedName>
</protein>
<reference evidence="1 2" key="1">
    <citation type="submission" date="2017-11" db="EMBL/GenBank/DDBJ databases">
        <title>Genome-resolved metagenomics identifies genetic mobility, metabolic interactions, and unexpected diversity in perchlorate-reducing communities.</title>
        <authorList>
            <person name="Barnum T.P."/>
            <person name="Figueroa I.A."/>
            <person name="Carlstrom C.I."/>
            <person name="Lucas L.N."/>
            <person name="Engelbrektson A.L."/>
            <person name="Coates J.D."/>
        </authorList>
    </citation>
    <scope>NUCLEOTIDE SEQUENCE [LARGE SCALE GENOMIC DNA]</scope>
    <source>
        <strain evidence="1">BM706</strain>
    </source>
</reference>
<dbReference type="EMBL" id="PKTG01000013">
    <property type="protein sequence ID" value="PLX19943.1"/>
    <property type="molecule type" value="Genomic_DNA"/>
</dbReference>
<dbReference type="SUPFAM" id="SSF53067">
    <property type="entry name" value="Actin-like ATPase domain"/>
    <property type="match status" value="2"/>
</dbReference>
<gene>
    <name evidence="1" type="ORF">C0601_00560</name>
</gene>
<dbReference type="PIRSF" id="PIRSF019169">
    <property type="entry name" value="PilM"/>
    <property type="match status" value="1"/>
</dbReference>
<dbReference type="NCBIfam" id="TIGR01175">
    <property type="entry name" value="pilM"/>
    <property type="match status" value="1"/>
</dbReference>
<sequence>MLFGGGNSVVGIDIGSSAIKVVQIKEGKEPVVTGFGVAPLPLEGVIVEGNIVDASTVTDTLKEVLKASKIKGGSNIGSILAQNAIIRFIKMPVMADDELKEAIKFEAEQYIPYSIDEVQISYFKLDEIMEDDMSQYYILLVCTPKDVLNTYQATLKNAGVGLKVVDVDCFGVINSMQNYIDPESIIAVVDIGAATTNIDIIRRGVLDFARNISIAGNNISNVIKDVLKLELSQAENIKKEEGRLAIEESDRNEISDVINTIVEELASEIRRSFDFFKAQSREKQIDRILLTGGTSKLENIDVFLANELGIEVIKVNPFETLQVNVPNTEQLEEYMYELAGAVGLALREVVK</sequence>
<dbReference type="CDD" id="cd24049">
    <property type="entry name" value="ASKHA_NBD_PilM"/>
    <property type="match status" value="1"/>
</dbReference>
<dbReference type="Pfam" id="PF11104">
    <property type="entry name" value="PilM_2"/>
    <property type="match status" value="1"/>
</dbReference>
<dbReference type="Gene3D" id="3.30.420.40">
    <property type="match status" value="2"/>
</dbReference>
<dbReference type="Proteomes" id="UP000234857">
    <property type="component" value="Unassembled WGS sequence"/>
</dbReference>
<dbReference type="InterPro" id="IPR050696">
    <property type="entry name" value="FtsA/MreB"/>
</dbReference>
<accession>A0A2N5ZMX4</accession>
<dbReference type="PANTHER" id="PTHR32432:SF3">
    <property type="entry name" value="ETHANOLAMINE UTILIZATION PROTEIN EUTJ"/>
    <property type="match status" value="1"/>
</dbReference>